<protein>
    <submittedName>
        <fullName evidence="2">GNAT family acetyltransferase</fullName>
    </submittedName>
</protein>
<dbReference type="InterPro" id="IPR016181">
    <property type="entry name" value="Acyl_CoA_acyltransferase"/>
</dbReference>
<organism evidence="2 3">
    <name type="scientific">Pseudorhizobium tarimense</name>
    <dbReference type="NCBI Taxonomy" id="1079109"/>
    <lineage>
        <taxon>Bacteria</taxon>
        <taxon>Pseudomonadati</taxon>
        <taxon>Pseudomonadota</taxon>
        <taxon>Alphaproteobacteria</taxon>
        <taxon>Hyphomicrobiales</taxon>
        <taxon>Rhizobiaceae</taxon>
        <taxon>Rhizobium/Agrobacterium group</taxon>
        <taxon>Pseudorhizobium</taxon>
    </lineage>
</organism>
<dbReference type="PROSITE" id="PS51729">
    <property type="entry name" value="GNAT_YJDJ"/>
    <property type="match status" value="1"/>
</dbReference>
<name>A0ABV2H7M4_9HYPH</name>
<proteinExistence type="predicted"/>
<gene>
    <name evidence="2" type="ORF">ABID21_002607</name>
</gene>
<evidence type="ECO:0000313" key="3">
    <source>
        <dbReference type="Proteomes" id="UP001549031"/>
    </source>
</evidence>
<evidence type="ECO:0000313" key="2">
    <source>
        <dbReference type="EMBL" id="MET3586489.1"/>
    </source>
</evidence>
<reference evidence="2 3" key="1">
    <citation type="submission" date="2024-06" db="EMBL/GenBank/DDBJ databases">
        <title>Genomic Encyclopedia of Type Strains, Phase IV (KMG-IV): sequencing the most valuable type-strain genomes for metagenomic binning, comparative biology and taxonomic classification.</title>
        <authorList>
            <person name="Goeker M."/>
        </authorList>
    </citation>
    <scope>NUCLEOTIDE SEQUENCE [LARGE SCALE GENOMIC DNA]</scope>
    <source>
        <strain evidence="2 3">DSM 105042</strain>
    </source>
</reference>
<dbReference type="Gene3D" id="3.40.630.30">
    <property type="match status" value="1"/>
</dbReference>
<dbReference type="Proteomes" id="UP001549031">
    <property type="component" value="Unassembled WGS sequence"/>
</dbReference>
<accession>A0ABV2H7M4</accession>
<evidence type="ECO:0000259" key="1">
    <source>
        <dbReference type="PROSITE" id="PS51729"/>
    </source>
</evidence>
<sequence length="39" mass="4487">MAAYAVEDARWGGWKIMPLCPFFKSQAMRHSDWQDVISG</sequence>
<dbReference type="SUPFAM" id="SSF55729">
    <property type="entry name" value="Acyl-CoA N-acyltransferases (Nat)"/>
    <property type="match status" value="1"/>
</dbReference>
<dbReference type="Pfam" id="PF14542">
    <property type="entry name" value="Acetyltransf_CG"/>
    <property type="match status" value="1"/>
</dbReference>
<feature type="domain" description="N-acetyltransferase" evidence="1">
    <location>
        <begin position="1"/>
        <end position="38"/>
    </location>
</feature>
<comment type="caution">
    <text evidence="2">The sequence shown here is derived from an EMBL/GenBank/DDBJ whole genome shotgun (WGS) entry which is preliminary data.</text>
</comment>
<dbReference type="InterPro" id="IPR031165">
    <property type="entry name" value="GNAT_YJDJ"/>
</dbReference>
<keyword evidence="3" id="KW-1185">Reference proteome</keyword>
<dbReference type="EMBL" id="JBEPLJ010000009">
    <property type="protein sequence ID" value="MET3586489.1"/>
    <property type="molecule type" value="Genomic_DNA"/>
</dbReference>